<keyword evidence="7 10" id="KW-0560">Oxidoreductase</keyword>
<keyword evidence="12" id="KW-0670">Pyruvate</keyword>
<dbReference type="InterPro" id="IPR013785">
    <property type="entry name" value="Aldolase_TIM"/>
</dbReference>
<evidence type="ECO:0000256" key="10">
    <source>
        <dbReference type="RuleBase" id="RU362053"/>
    </source>
</evidence>
<protein>
    <recommendedName>
        <fullName evidence="3 10">Pyruvate formate-lyase-activating enzyme</fullName>
        <ecNumber evidence="10">1.97.1.4</ecNumber>
    </recommendedName>
</protein>
<dbReference type="SFLD" id="SFLDG01094">
    <property type="entry name" value="Uncharacterised_Radical_SAM_Su"/>
    <property type="match status" value="1"/>
</dbReference>
<dbReference type="CDD" id="cd01335">
    <property type="entry name" value="Radical_SAM"/>
    <property type="match status" value="1"/>
</dbReference>
<evidence type="ECO:0000256" key="9">
    <source>
        <dbReference type="ARBA" id="ARBA00023014"/>
    </source>
</evidence>
<comment type="function">
    <text evidence="1 10">Activation of pyruvate formate-lyase under anaerobic conditions by generation of an organic free radical, using S-adenosylmethionine and reduced flavodoxin as cosubstrates to produce 5'-deoxy-adenosine.</text>
</comment>
<comment type="subcellular location">
    <subcellularLocation>
        <location evidence="10">Cytoplasm</location>
    </subcellularLocation>
</comment>
<evidence type="ECO:0000256" key="4">
    <source>
        <dbReference type="ARBA" id="ARBA00022485"/>
    </source>
</evidence>
<evidence type="ECO:0000256" key="2">
    <source>
        <dbReference type="ARBA" id="ARBA00009777"/>
    </source>
</evidence>
<evidence type="ECO:0000256" key="5">
    <source>
        <dbReference type="ARBA" id="ARBA00022691"/>
    </source>
</evidence>
<dbReference type="InterPro" id="IPR001989">
    <property type="entry name" value="Radical_activat_CS"/>
</dbReference>
<evidence type="ECO:0000256" key="6">
    <source>
        <dbReference type="ARBA" id="ARBA00022723"/>
    </source>
</evidence>
<dbReference type="SUPFAM" id="SSF102114">
    <property type="entry name" value="Radical SAM enzymes"/>
    <property type="match status" value="1"/>
</dbReference>
<comment type="caution">
    <text evidence="12">The sequence shown here is derived from an EMBL/GenBank/DDBJ whole genome shotgun (WGS) entry which is preliminary data.</text>
</comment>
<evidence type="ECO:0000256" key="3">
    <source>
        <dbReference type="ARBA" id="ARBA00021356"/>
    </source>
</evidence>
<evidence type="ECO:0000313" key="13">
    <source>
        <dbReference type="Proteomes" id="UP000538292"/>
    </source>
</evidence>
<reference evidence="12 13" key="1">
    <citation type="submission" date="2020-07" db="EMBL/GenBank/DDBJ databases">
        <title>Thermoactinomyces phylogeny.</title>
        <authorList>
            <person name="Dunlap C."/>
        </authorList>
    </citation>
    <scope>NUCLEOTIDE SEQUENCE [LARGE SCALE GENOMIC DNA]</scope>
    <source>
        <strain evidence="12 13">AMNI-1</strain>
    </source>
</reference>
<keyword evidence="4 10" id="KW-0004">4Fe-4S</keyword>
<dbReference type="GO" id="GO:0005737">
    <property type="term" value="C:cytoplasm"/>
    <property type="evidence" value="ECO:0007669"/>
    <property type="project" value="UniProtKB-SubCell"/>
</dbReference>
<dbReference type="GO" id="GO:0043365">
    <property type="term" value="F:[formate-C-acetyltransferase]-activating enzyme activity"/>
    <property type="evidence" value="ECO:0007669"/>
    <property type="project" value="UniProtKB-UniRule"/>
</dbReference>
<dbReference type="PANTHER" id="PTHR30352:SF5">
    <property type="entry name" value="PYRUVATE FORMATE-LYASE 1-ACTIVATING ENZYME"/>
    <property type="match status" value="1"/>
</dbReference>
<evidence type="ECO:0000256" key="8">
    <source>
        <dbReference type="ARBA" id="ARBA00023004"/>
    </source>
</evidence>
<evidence type="ECO:0000259" key="11">
    <source>
        <dbReference type="PROSITE" id="PS51918"/>
    </source>
</evidence>
<accession>A0A7W1XQW0</accession>
<comment type="catalytic activity">
    <reaction evidence="10">
        <text>glycyl-[formate C-acetyltransferase] + reduced [flavodoxin] + S-adenosyl-L-methionine = glycin-2-yl radical-[formate C-acetyltransferase] + semiquinone [flavodoxin] + 5'-deoxyadenosine + L-methionine + H(+)</text>
        <dbReference type="Rhea" id="RHEA:19225"/>
        <dbReference type="Rhea" id="RHEA-COMP:10622"/>
        <dbReference type="Rhea" id="RHEA-COMP:12190"/>
        <dbReference type="Rhea" id="RHEA-COMP:12191"/>
        <dbReference type="Rhea" id="RHEA-COMP:14480"/>
        <dbReference type="ChEBI" id="CHEBI:15378"/>
        <dbReference type="ChEBI" id="CHEBI:17319"/>
        <dbReference type="ChEBI" id="CHEBI:29947"/>
        <dbReference type="ChEBI" id="CHEBI:32722"/>
        <dbReference type="ChEBI" id="CHEBI:57618"/>
        <dbReference type="ChEBI" id="CHEBI:57844"/>
        <dbReference type="ChEBI" id="CHEBI:59789"/>
        <dbReference type="ChEBI" id="CHEBI:140311"/>
        <dbReference type="EC" id="1.97.1.4"/>
    </reaction>
</comment>
<dbReference type="InterPro" id="IPR012838">
    <property type="entry name" value="PFL1_activating"/>
</dbReference>
<keyword evidence="6 10" id="KW-0479">Metal-binding</keyword>
<dbReference type="Pfam" id="PF04055">
    <property type="entry name" value="Radical_SAM"/>
    <property type="match status" value="1"/>
</dbReference>
<dbReference type="InterPro" id="IPR034457">
    <property type="entry name" value="Organic_radical-activating"/>
</dbReference>
<dbReference type="InterPro" id="IPR058240">
    <property type="entry name" value="rSAM_sf"/>
</dbReference>
<keyword evidence="5 10" id="KW-0949">S-adenosyl-L-methionine</keyword>
<proteinExistence type="inferred from homology"/>
<dbReference type="Gene3D" id="3.20.20.70">
    <property type="entry name" value="Aldolase class I"/>
    <property type="match status" value="1"/>
</dbReference>
<evidence type="ECO:0000256" key="7">
    <source>
        <dbReference type="ARBA" id="ARBA00023002"/>
    </source>
</evidence>
<dbReference type="SFLD" id="SFLDG01066">
    <property type="entry name" value="organic_radical-activating_enz"/>
    <property type="match status" value="1"/>
</dbReference>
<dbReference type="EMBL" id="JACEOL010000014">
    <property type="protein sequence ID" value="MBA4601629.1"/>
    <property type="molecule type" value="Genomic_DNA"/>
</dbReference>
<dbReference type="GO" id="GO:0051539">
    <property type="term" value="F:4 iron, 4 sulfur cluster binding"/>
    <property type="evidence" value="ECO:0007669"/>
    <property type="project" value="UniProtKB-UniRule"/>
</dbReference>
<dbReference type="PROSITE" id="PS01087">
    <property type="entry name" value="RADICAL_ACTIVATING"/>
    <property type="match status" value="1"/>
</dbReference>
<dbReference type="EC" id="1.97.1.4" evidence="10"/>
<keyword evidence="12" id="KW-0456">Lyase</keyword>
<dbReference type="GO" id="GO:0016829">
    <property type="term" value="F:lyase activity"/>
    <property type="evidence" value="ECO:0007669"/>
    <property type="project" value="UniProtKB-KW"/>
</dbReference>
<dbReference type="SFLD" id="SFLDS00029">
    <property type="entry name" value="Radical_SAM"/>
    <property type="match status" value="1"/>
</dbReference>
<dbReference type="RefSeq" id="WP_181738474.1">
    <property type="nucleotide sequence ID" value="NZ_JACEOL010000014.1"/>
</dbReference>
<name>A0A7W1XQW0_9BACL</name>
<keyword evidence="8 10" id="KW-0408">Iron</keyword>
<dbReference type="GO" id="GO:0046872">
    <property type="term" value="F:metal ion binding"/>
    <property type="evidence" value="ECO:0007669"/>
    <property type="project" value="UniProtKB-UniRule"/>
</dbReference>
<comment type="similarity">
    <text evidence="2 10">Belongs to the organic radical-activating enzymes family.</text>
</comment>
<dbReference type="AlphaFoldDB" id="A0A7W1XQW0"/>
<dbReference type="PANTHER" id="PTHR30352">
    <property type="entry name" value="PYRUVATE FORMATE-LYASE-ACTIVATING ENZYME"/>
    <property type="match status" value="1"/>
</dbReference>
<sequence length="238" mass="27120">MTGRIHSLETFGTVDGPGIRFVVFMQGCPMRCQYCHNPDTWSLKGGREVTAKELVDELRRYLPYIEASHGGLTVSGGEPTMQNDFVGELFRQAKELGVHTTLDSNGYNPERIKKILPYTDLVLLDLKMIDPERHRQLTGCSNKKILKTAKLLAERKVPVWIRYTLVPGVTDRKEDLSRLGHFLQTLGNVEKVEVNPYHTMGVYKWVQMGLFYPLEGVRQATEEEGRRAREIILEAMKG</sequence>
<dbReference type="PROSITE" id="PS51918">
    <property type="entry name" value="RADICAL_SAM"/>
    <property type="match status" value="1"/>
</dbReference>
<keyword evidence="13" id="KW-1185">Reference proteome</keyword>
<keyword evidence="10" id="KW-0963">Cytoplasm</keyword>
<evidence type="ECO:0000256" key="1">
    <source>
        <dbReference type="ARBA" id="ARBA00003141"/>
    </source>
</evidence>
<dbReference type="NCBIfam" id="TIGR02493">
    <property type="entry name" value="PFLA"/>
    <property type="match status" value="1"/>
</dbReference>
<dbReference type="SFLD" id="SFLDG01067">
    <property type="entry name" value="SPASM/twitch_domain_containing"/>
    <property type="match status" value="1"/>
</dbReference>
<dbReference type="InterPro" id="IPR012840">
    <property type="entry name" value="NrdG2"/>
</dbReference>
<dbReference type="Proteomes" id="UP000538292">
    <property type="component" value="Unassembled WGS sequence"/>
</dbReference>
<keyword evidence="9 10" id="KW-0411">Iron-sulfur</keyword>
<evidence type="ECO:0000313" key="12">
    <source>
        <dbReference type="EMBL" id="MBA4601629.1"/>
    </source>
</evidence>
<organism evidence="12 13">
    <name type="scientific">Thermoactinomyces mirandus</name>
    <dbReference type="NCBI Taxonomy" id="2756294"/>
    <lineage>
        <taxon>Bacteria</taxon>
        <taxon>Bacillati</taxon>
        <taxon>Bacillota</taxon>
        <taxon>Bacilli</taxon>
        <taxon>Bacillales</taxon>
        <taxon>Thermoactinomycetaceae</taxon>
        <taxon>Thermoactinomyces</taxon>
    </lineage>
</organism>
<feature type="domain" description="Radical SAM core" evidence="11">
    <location>
        <begin position="14"/>
        <end position="234"/>
    </location>
</feature>
<gene>
    <name evidence="12" type="primary">pflA</name>
    <name evidence="12" type="ORF">H2C83_04685</name>
</gene>
<dbReference type="InterPro" id="IPR007197">
    <property type="entry name" value="rSAM"/>
</dbReference>
<comment type="cofactor">
    <cofactor evidence="10">
        <name>[4Fe-4S] cluster</name>
        <dbReference type="ChEBI" id="CHEBI:49883"/>
    </cofactor>
    <text evidence="10">Binds 1 [4Fe-4S] cluster. The cluster is coordinated with 3 cysteines and an exchangeable S-adenosyl-L-methionine.</text>
</comment>